<name>M6VPU8_9LEPT</name>
<evidence type="ECO:0000313" key="4">
    <source>
        <dbReference type="EMBL" id="EMO55069.1"/>
    </source>
</evidence>
<dbReference type="InterPro" id="IPR025235">
    <property type="entry name" value="DUF4178"/>
</dbReference>
<evidence type="ECO:0000256" key="1">
    <source>
        <dbReference type="SAM" id="MobiDB-lite"/>
    </source>
</evidence>
<feature type="transmembrane region" description="Helical" evidence="2">
    <location>
        <begin position="641"/>
        <end position="659"/>
    </location>
</feature>
<gene>
    <name evidence="4" type="ORF">LEP1GSC172_0886</name>
</gene>
<reference evidence="4 5" key="1">
    <citation type="submission" date="2013-01" db="EMBL/GenBank/DDBJ databases">
        <authorList>
            <person name="Harkins D.M."/>
            <person name="Durkin A.S."/>
            <person name="Brinkac L.M."/>
            <person name="Haft D.H."/>
            <person name="Selengut J.D."/>
            <person name="Sanka R."/>
            <person name="DePew J."/>
            <person name="Purushe J."/>
            <person name="Matthias M.A."/>
            <person name="Vinetz J.M."/>
            <person name="Sutton G.G."/>
            <person name="Nierman W.C."/>
            <person name="Fouts D.E."/>
        </authorList>
    </citation>
    <scope>NUCLEOTIDE SEQUENCE [LARGE SCALE GENOMIC DNA]</scope>
    <source>
        <strain evidence="4 5">HAI1536</strain>
    </source>
</reference>
<feature type="region of interest" description="Disordered" evidence="1">
    <location>
        <begin position="669"/>
        <end position="688"/>
    </location>
</feature>
<dbReference type="Proteomes" id="UP000012112">
    <property type="component" value="Unassembled WGS sequence"/>
</dbReference>
<comment type="caution">
    <text evidence="4">The sequence shown here is derived from an EMBL/GenBank/DDBJ whole genome shotgun (WGS) entry which is preliminary data.</text>
</comment>
<keyword evidence="2" id="KW-0812">Transmembrane</keyword>
<evidence type="ECO:0000313" key="5">
    <source>
        <dbReference type="Proteomes" id="UP000012112"/>
    </source>
</evidence>
<feature type="compositionally biased region" description="Acidic residues" evidence="1">
    <location>
        <begin position="679"/>
        <end position="688"/>
    </location>
</feature>
<feature type="domain" description="DUF4178" evidence="3">
    <location>
        <begin position="310"/>
        <end position="447"/>
    </location>
</feature>
<proteinExistence type="predicted"/>
<dbReference type="AlphaFoldDB" id="M6VPU8"/>
<dbReference type="EMBL" id="AKWD02000015">
    <property type="protein sequence ID" value="EMO55069.1"/>
    <property type="molecule type" value="Genomic_DNA"/>
</dbReference>
<feature type="transmembrane region" description="Helical" evidence="2">
    <location>
        <begin position="485"/>
        <end position="504"/>
    </location>
</feature>
<organism evidence="4 5">
    <name type="scientific">Leptospira noguchii</name>
    <dbReference type="NCBI Taxonomy" id="28182"/>
    <lineage>
        <taxon>Bacteria</taxon>
        <taxon>Pseudomonadati</taxon>
        <taxon>Spirochaetota</taxon>
        <taxon>Spirochaetia</taxon>
        <taxon>Leptospirales</taxon>
        <taxon>Leptospiraceae</taxon>
        <taxon>Leptospira</taxon>
    </lineage>
</organism>
<evidence type="ECO:0000259" key="3">
    <source>
        <dbReference type="Pfam" id="PF13785"/>
    </source>
</evidence>
<protein>
    <submittedName>
        <fullName evidence="4">PF13785 domain protein</fullName>
    </submittedName>
</protein>
<dbReference type="Pfam" id="PF13785">
    <property type="entry name" value="DUF4178"/>
    <property type="match status" value="1"/>
</dbReference>
<accession>M6VPU8</accession>
<sequence length="688" mass="77375">MTRISSSIQPILVLELSCPNCGAPIPFQSKVSIYGVCPSCKTLTLQKNQSLENIGKAGELIPDLSPIQIGTSGKTKDGISFRVVGRIQQKYNLGTWNEWYALTTEGNSIWLAEAQGQYMITQLRPTSSKESFPEHDPIQDLDSPPDVYFISSKTSKQLVTAGDTLRIEDEPWMVKEIGLATCIAGEGELPIGFETGSTSVLIDLATDEGWFATLDYSHTPPLFFKGMLYNFDQIQFTNLRDSKTFTGFQKLQEAKAIQCMGCGASLNQRSPDFSKSIACEYCGTVMDTTREELKVLSKFQEVIKDRIFLPPGTKVKLKGKECEVFGVVKKSVHAEGQIFPWTEYLLHFTGGYYWLNETNGHWTVFEPVPSIPRTVEGSYPPKKKFQKEEYKLFNSSTAGIDFAFGEFYYKIHAGDKAELADFIAPPKMLSSERTQNELFWSIGEYISTEELKKSLQVDVELPVPEGIGTAQPNPFTIIRKRNIKIAAWLSTIMLIVQIGFCWNAQDKEVFKKDLIYVRNPAPGGTTDISFVTETFRLEGDDRKNVEIQMTSPDISNHFIYYSLALINTQTDIAYDTGLEISYYEGYEDGESWSEGSKSADIIIGEVPAGEYYLRLESESDYPQGKGANISLSIKRDVDRSGYYFLFLLALWLPVPYSLFRSFSFEASRNESSDFAPNNFEDDDSNDDD</sequence>
<evidence type="ECO:0000256" key="2">
    <source>
        <dbReference type="SAM" id="Phobius"/>
    </source>
</evidence>
<keyword evidence="2" id="KW-1133">Transmembrane helix</keyword>
<keyword evidence="2" id="KW-0472">Membrane</keyword>
<dbReference type="STRING" id="28182.GCA_001568325_02035"/>